<dbReference type="Gene3D" id="2.20.110.10">
    <property type="entry name" value="Histone H3 K4-specific methyltransferase SET7/9 N-terminal domain"/>
    <property type="match status" value="3"/>
</dbReference>
<evidence type="ECO:0000256" key="1">
    <source>
        <dbReference type="SAM" id="SignalP"/>
    </source>
</evidence>
<proteinExistence type="predicted"/>
<dbReference type="RefSeq" id="WP_265163138.1">
    <property type="nucleotide sequence ID" value="NZ_CP069620.1"/>
</dbReference>
<name>A0ABY6NPH1_9FLAO</name>
<evidence type="ECO:0008006" key="4">
    <source>
        <dbReference type="Google" id="ProtNLM"/>
    </source>
</evidence>
<dbReference type="PANTHER" id="PTHR33706">
    <property type="entry name" value="MORN VARIANT REPEAT PROTEIN"/>
    <property type="match status" value="1"/>
</dbReference>
<organism evidence="2 3">
    <name type="scientific">Salinimicrobium tongyeongense</name>
    <dbReference type="NCBI Taxonomy" id="2809707"/>
    <lineage>
        <taxon>Bacteria</taxon>
        <taxon>Pseudomonadati</taxon>
        <taxon>Bacteroidota</taxon>
        <taxon>Flavobacteriia</taxon>
        <taxon>Flavobacteriales</taxon>
        <taxon>Flavobacteriaceae</taxon>
        <taxon>Salinimicrobium</taxon>
    </lineage>
</organism>
<protein>
    <recommendedName>
        <fullName evidence="4">Antitoxin component YwqK of the YwqJK toxin-antitoxin module</fullName>
    </recommendedName>
</protein>
<accession>A0ABY6NPH1</accession>
<reference evidence="2" key="1">
    <citation type="submission" date="2021-02" db="EMBL/GenBank/DDBJ databases">
        <title>Salinimicrobium sp. nov. isolated from seawater in Tongyeong, Republic of Korea.</title>
        <authorList>
            <person name="Lee S.-J."/>
        </authorList>
    </citation>
    <scope>NUCLEOTIDE SEQUENCE</scope>
    <source>
        <strain evidence="2">HN-2-9-2</strain>
    </source>
</reference>
<dbReference type="Proteomes" id="UP001163981">
    <property type="component" value="Chromosome"/>
</dbReference>
<keyword evidence="3" id="KW-1185">Reference proteome</keyword>
<sequence length="226" mass="25932">MKGIIREISLWSLCLLFTLISRAQDALNTYDSNGKKHGRWVEYYNNNKSQPKYEGRFEHGKRTGLFKYYQEGLKQPVAVMNFDRGSGSVKAKYLAQDGSTISEGEFTDQKRTGLWTYYHKGSDAVMMTENYVAGKLHGQKKVYYENGQLAEEAAYSKGELNGPRKLYSVKGVVLEDLLYENGKLHGPAKIYNGKGELLSEGLYRNDKHHGTWKYYENGSFKEEKEF</sequence>
<evidence type="ECO:0000313" key="3">
    <source>
        <dbReference type="Proteomes" id="UP001163981"/>
    </source>
</evidence>
<feature type="chain" id="PRO_5047469794" description="Antitoxin component YwqK of the YwqJK toxin-antitoxin module" evidence="1">
    <location>
        <begin position="24"/>
        <end position="226"/>
    </location>
</feature>
<dbReference type="PANTHER" id="PTHR33706:SF1">
    <property type="entry name" value="TPR REPEAT PROTEIN"/>
    <property type="match status" value="1"/>
</dbReference>
<keyword evidence="1" id="KW-0732">Signal</keyword>
<gene>
    <name evidence="2" type="ORF">JRG66_12605</name>
</gene>
<feature type="signal peptide" evidence="1">
    <location>
        <begin position="1"/>
        <end position="23"/>
    </location>
</feature>
<dbReference type="SUPFAM" id="SSF82185">
    <property type="entry name" value="Histone H3 K4-specific methyltransferase SET7/9 N-terminal domain"/>
    <property type="match status" value="2"/>
</dbReference>
<evidence type="ECO:0000313" key="2">
    <source>
        <dbReference type="EMBL" id="UZH54801.1"/>
    </source>
</evidence>
<dbReference type="EMBL" id="CP069620">
    <property type="protein sequence ID" value="UZH54801.1"/>
    <property type="molecule type" value="Genomic_DNA"/>
</dbReference>